<dbReference type="GO" id="GO:0000162">
    <property type="term" value="P:L-tryptophan biosynthetic process"/>
    <property type="evidence" value="ECO:0007669"/>
    <property type="project" value="TreeGrafter"/>
</dbReference>
<reference evidence="12" key="2">
    <citation type="submission" date="2020-09" db="EMBL/GenBank/DDBJ databases">
        <authorList>
            <person name="Sun Q."/>
            <person name="Zhou Y."/>
        </authorList>
    </citation>
    <scope>NUCLEOTIDE SEQUENCE</scope>
    <source>
        <strain evidence="12">CGMCC 1.15958</strain>
    </source>
</reference>
<dbReference type="InterPro" id="IPR005801">
    <property type="entry name" value="ADC_synthase"/>
</dbReference>
<evidence type="ECO:0000259" key="11">
    <source>
        <dbReference type="Pfam" id="PF04715"/>
    </source>
</evidence>
<dbReference type="PRINTS" id="PR00095">
    <property type="entry name" value="ANTSNTHASEI"/>
</dbReference>
<dbReference type="GO" id="GO:0004049">
    <property type="term" value="F:anthranilate synthase activity"/>
    <property type="evidence" value="ECO:0007669"/>
    <property type="project" value="UniProtKB-EC"/>
</dbReference>
<evidence type="ECO:0000313" key="12">
    <source>
        <dbReference type="EMBL" id="GGD64062.1"/>
    </source>
</evidence>
<proteinExistence type="predicted"/>
<dbReference type="InterPro" id="IPR006805">
    <property type="entry name" value="Anth_synth_I_N"/>
</dbReference>
<evidence type="ECO:0000259" key="10">
    <source>
        <dbReference type="Pfam" id="PF00425"/>
    </source>
</evidence>
<dbReference type="InterPro" id="IPR019999">
    <property type="entry name" value="Anth_synth_I-like"/>
</dbReference>
<keyword evidence="5" id="KW-0460">Magnesium</keyword>
<dbReference type="PANTHER" id="PTHR11236">
    <property type="entry name" value="AMINOBENZOATE/ANTHRANILATE SYNTHASE"/>
    <property type="match status" value="1"/>
</dbReference>
<evidence type="ECO:0000256" key="2">
    <source>
        <dbReference type="ARBA" id="ARBA00011575"/>
    </source>
</evidence>
<keyword evidence="13" id="KW-1185">Reference proteome</keyword>
<comment type="cofactor">
    <cofactor evidence="1">
        <name>Mg(2+)</name>
        <dbReference type="ChEBI" id="CHEBI:18420"/>
    </cofactor>
</comment>
<keyword evidence="6" id="KW-0456">Lyase</keyword>
<dbReference type="Gene3D" id="3.60.120.10">
    <property type="entry name" value="Anthranilate synthase"/>
    <property type="match status" value="1"/>
</dbReference>
<name>A0A916YW57_9BACT</name>
<comment type="subunit">
    <text evidence="2">Heterotetramer consisting of two non-identical subunits: a beta subunit (TrpG) and a large alpha subunit (TrpE).</text>
</comment>
<gene>
    <name evidence="12" type="primary">trpE</name>
    <name evidence="12" type="ORF">GCM10011514_30060</name>
</gene>
<dbReference type="SUPFAM" id="SSF56322">
    <property type="entry name" value="ADC synthase"/>
    <property type="match status" value="1"/>
</dbReference>
<dbReference type="InterPro" id="IPR015890">
    <property type="entry name" value="Chorismate_C"/>
</dbReference>
<dbReference type="PANTHER" id="PTHR11236:SF48">
    <property type="entry name" value="ISOCHORISMATE SYNTHASE MENF"/>
    <property type="match status" value="1"/>
</dbReference>
<evidence type="ECO:0000256" key="8">
    <source>
        <dbReference type="ARBA" id="ARBA00047683"/>
    </source>
</evidence>
<dbReference type="Pfam" id="PF04715">
    <property type="entry name" value="Anth_synt_I_N"/>
    <property type="match status" value="1"/>
</dbReference>
<dbReference type="GO" id="GO:0046872">
    <property type="term" value="F:metal ion binding"/>
    <property type="evidence" value="ECO:0007669"/>
    <property type="project" value="UniProtKB-KW"/>
</dbReference>
<evidence type="ECO:0000256" key="7">
    <source>
        <dbReference type="ARBA" id="ARBA00025634"/>
    </source>
</evidence>
<evidence type="ECO:0000256" key="4">
    <source>
        <dbReference type="ARBA" id="ARBA00022723"/>
    </source>
</evidence>
<evidence type="ECO:0000313" key="13">
    <source>
        <dbReference type="Proteomes" id="UP000609064"/>
    </source>
</evidence>
<accession>A0A916YW57</accession>
<dbReference type="Pfam" id="PF00425">
    <property type="entry name" value="Chorismate_bind"/>
    <property type="match status" value="1"/>
</dbReference>
<feature type="domain" description="Chorismate-utilising enzyme C-terminal" evidence="10">
    <location>
        <begin position="233"/>
        <end position="483"/>
    </location>
</feature>
<evidence type="ECO:0000256" key="5">
    <source>
        <dbReference type="ARBA" id="ARBA00022842"/>
    </source>
</evidence>
<organism evidence="12 13">
    <name type="scientific">Emticicia aquatilis</name>
    <dbReference type="NCBI Taxonomy" id="1537369"/>
    <lineage>
        <taxon>Bacteria</taxon>
        <taxon>Pseudomonadati</taxon>
        <taxon>Bacteroidota</taxon>
        <taxon>Cytophagia</taxon>
        <taxon>Cytophagales</taxon>
        <taxon>Leadbetterellaceae</taxon>
        <taxon>Emticicia</taxon>
    </lineage>
</organism>
<feature type="region of interest" description="Disordered" evidence="9">
    <location>
        <begin position="1"/>
        <end position="24"/>
    </location>
</feature>
<feature type="domain" description="Anthranilate synthase component I N-terminal" evidence="11">
    <location>
        <begin position="39"/>
        <end position="184"/>
    </location>
</feature>
<dbReference type="Proteomes" id="UP000609064">
    <property type="component" value="Unassembled WGS sequence"/>
</dbReference>
<dbReference type="EMBL" id="BMKK01000006">
    <property type="protein sequence ID" value="GGD64062.1"/>
    <property type="molecule type" value="Genomic_DNA"/>
</dbReference>
<protein>
    <recommendedName>
        <fullName evidence="3">Anthranilate synthase component 1</fullName>
    </recommendedName>
</protein>
<comment type="catalytic activity">
    <reaction evidence="8">
        <text>chorismate + L-glutamine = anthranilate + pyruvate + L-glutamate + H(+)</text>
        <dbReference type="Rhea" id="RHEA:21732"/>
        <dbReference type="ChEBI" id="CHEBI:15361"/>
        <dbReference type="ChEBI" id="CHEBI:15378"/>
        <dbReference type="ChEBI" id="CHEBI:16567"/>
        <dbReference type="ChEBI" id="CHEBI:29748"/>
        <dbReference type="ChEBI" id="CHEBI:29985"/>
        <dbReference type="ChEBI" id="CHEBI:58359"/>
        <dbReference type="EC" id="4.1.3.27"/>
    </reaction>
</comment>
<evidence type="ECO:0000256" key="3">
    <source>
        <dbReference type="ARBA" id="ARBA00020653"/>
    </source>
</evidence>
<evidence type="ECO:0000256" key="9">
    <source>
        <dbReference type="SAM" id="MobiDB-lite"/>
    </source>
</evidence>
<keyword evidence="4" id="KW-0479">Metal-binding</keyword>
<dbReference type="AlphaFoldDB" id="A0A916YW57"/>
<comment type="function">
    <text evidence="7">Part of a heterotetrameric complex that catalyzes the two-step biosynthesis of anthranilate, an intermediate in the biosynthesis of L-tryptophan. In the first step, the glutamine-binding beta subunit (TrpG) of anthranilate synthase (AS) provides the glutamine amidotransferase activity which generates ammonia as a substrate that, along with chorismate, is used in the second step, catalyzed by the large alpha subunit of AS (TrpE) to produce anthranilate. In the absence of TrpG, TrpE can synthesize anthranilate directly from chorismate and high concentrations of ammonia.</text>
</comment>
<evidence type="ECO:0000256" key="6">
    <source>
        <dbReference type="ARBA" id="ARBA00023239"/>
    </source>
</evidence>
<evidence type="ECO:0000256" key="1">
    <source>
        <dbReference type="ARBA" id="ARBA00001946"/>
    </source>
</evidence>
<comment type="caution">
    <text evidence="12">The sequence shown here is derived from an EMBL/GenBank/DDBJ whole genome shotgun (WGS) entry which is preliminary data.</text>
</comment>
<sequence length="497" mass="56364">MKNNIEMNNHKLDTDRSSPLGAGGRSFTISTRHKRLLADTLTPVGIFQRLRGHYPHSVILESADYHAMHNSFSYIACDEVASFQLDNDVVTQKFPDGTHETFPLKSRKDGVKVLQEFAAKFENPKSEFPFITNGLFGHITYDSVEYFEDIEIQEKSAESAIPQVLYRVYRYVIAINHFKDELYIFEHTYTPEGQEPQVSADGLETLEFFVKNPKMSTAKFKAEKDEVSNLNDDEMRTIINKCIGHCLRGDVFQIVPSRRFSRKFEGDDFNVYRALRSINPSPYLFYFDGGDYHIFGSSPEKQILIKDGQAEIHPIAGTFRRTGDDEHDTELARQLHADPKESAEHVMLVDLARNDLSRSAENVKVETFKEVQFYSHVIHLVSKVTGKMHEGTNPLQLVADTFPAGTLSGAPKHNAMTIINKFEPTNRSIYGGAIGFMDFKGNFNHAIAIRTFLSKNNTLFYQAGMGVVAKSDVELEMKEVHLKLAALRKAIEMAEEI</sequence>
<reference evidence="12" key="1">
    <citation type="journal article" date="2014" name="Int. J. Syst. Evol. Microbiol.">
        <title>Complete genome sequence of Corynebacterium casei LMG S-19264T (=DSM 44701T), isolated from a smear-ripened cheese.</title>
        <authorList>
            <consortium name="US DOE Joint Genome Institute (JGI-PGF)"/>
            <person name="Walter F."/>
            <person name="Albersmeier A."/>
            <person name="Kalinowski J."/>
            <person name="Ruckert C."/>
        </authorList>
    </citation>
    <scope>NUCLEOTIDE SEQUENCE</scope>
    <source>
        <strain evidence="12">CGMCC 1.15958</strain>
    </source>
</reference>